<name>A0A212EWD5_DANPL</name>
<dbReference type="InterPro" id="IPR011009">
    <property type="entry name" value="Kinase-like_dom_sf"/>
</dbReference>
<dbReference type="GO" id="GO:0007476">
    <property type="term" value="P:imaginal disc-derived wing morphogenesis"/>
    <property type="evidence" value="ECO:0007669"/>
    <property type="project" value="UniProtKB-ARBA"/>
</dbReference>
<evidence type="ECO:0000256" key="4">
    <source>
        <dbReference type="ARBA" id="ARBA00022741"/>
    </source>
</evidence>
<keyword evidence="3" id="KW-0808">Transferase</keyword>
<dbReference type="PROSITE" id="PS51285">
    <property type="entry name" value="AGC_KINASE_CTER"/>
    <property type="match status" value="1"/>
</dbReference>
<dbReference type="Proteomes" id="UP000007151">
    <property type="component" value="Unassembled WGS sequence"/>
</dbReference>
<dbReference type="FunFam" id="1.10.510.10:FF:000005">
    <property type="entry name" value="cAMP-dependent protein kinase catalytic subunit alpha"/>
    <property type="match status" value="1"/>
</dbReference>
<keyword evidence="11" id="KW-1185">Reference proteome</keyword>
<dbReference type="PROSITE" id="PS50011">
    <property type="entry name" value="PROTEIN_KINASE_DOM"/>
    <property type="match status" value="1"/>
</dbReference>
<comment type="similarity">
    <text evidence="9">Belongs to the protein kinase superfamily.</text>
</comment>
<dbReference type="InterPro" id="IPR000719">
    <property type="entry name" value="Prot_kinase_dom"/>
</dbReference>
<dbReference type="InterPro" id="IPR008271">
    <property type="entry name" value="Ser/Thr_kinase_AS"/>
</dbReference>
<dbReference type="PANTHER" id="PTHR24353:SF153">
    <property type="entry name" value="CAMP-DEPENDENT PROTEIN KINASE CATALYTIC SUBUNIT 1"/>
    <property type="match status" value="1"/>
</dbReference>
<dbReference type="eggNOG" id="KOG0616">
    <property type="taxonomic scope" value="Eukaryota"/>
</dbReference>
<comment type="catalytic activity">
    <reaction evidence="8">
        <text>L-seryl-[protein] + ATP = O-phospho-L-seryl-[protein] + ADP + H(+)</text>
        <dbReference type="Rhea" id="RHEA:17989"/>
        <dbReference type="Rhea" id="RHEA-COMP:9863"/>
        <dbReference type="Rhea" id="RHEA-COMP:11604"/>
        <dbReference type="ChEBI" id="CHEBI:15378"/>
        <dbReference type="ChEBI" id="CHEBI:29999"/>
        <dbReference type="ChEBI" id="CHEBI:30616"/>
        <dbReference type="ChEBI" id="CHEBI:83421"/>
        <dbReference type="ChEBI" id="CHEBI:456216"/>
        <dbReference type="EC" id="2.7.11.11"/>
    </reaction>
</comment>
<sequence length="373" mass="43939">MSSSKGYGINKDNMSYKAASTSNATEVRDGYTPQQQQEYSKYLSKLQQEFENRWCKKTNSHTFSDYERVRTLGTGAFGRVILLKHSKTQKFYAMKVLEKEKIMKMRQVDHTLYEKRILEAIRFPFTVSMEFSFKDNSYIYFIMPFVAGGEMFSHLRKMQKFEESLAKFYASQVILALEYLHFCNLIYRDLKPENILIDRNGYLKITDFGFCKVLQGRTWTLCGTPEYLAPELILSKGYGFSVDWWSFGVLLYEMNAGYPPFYANDPMKTYEKIVAGKYRCPSRFNSDLRDIIRNTLQVDISKRFGVMKNGVMDFKNHKWFKGIEWDAILNCKFPPPFIPKFKHPGDTTNFERYTEEPIKPSSYCRFESEFIDF</sequence>
<reference evidence="10 11" key="1">
    <citation type="journal article" date="2011" name="Cell">
        <title>The monarch butterfly genome yields insights into long-distance migration.</title>
        <authorList>
            <person name="Zhan S."/>
            <person name="Merlin C."/>
            <person name="Boore J.L."/>
            <person name="Reppert S.M."/>
        </authorList>
    </citation>
    <scope>NUCLEOTIDE SEQUENCE [LARGE SCALE GENOMIC DNA]</scope>
    <source>
        <strain evidence="10">F-2</strain>
    </source>
</reference>
<dbReference type="STRING" id="278856.A0A212EWD5"/>
<protein>
    <recommendedName>
        <fullName evidence="1">cAMP-dependent protein kinase</fullName>
        <ecNumber evidence="1">2.7.11.11</ecNumber>
    </recommendedName>
</protein>
<evidence type="ECO:0000256" key="3">
    <source>
        <dbReference type="ARBA" id="ARBA00022679"/>
    </source>
</evidence>
<keyword evidence="5 10" id="KW-0418">Kinase</keyword>
<evidence type="ECO:0000313" key="11">
    <source>
        <dbReference type="Proteomes" id="UP000007151"/>
    </source>
</evidence>
<dbReference type="PANTHER" id="PTHR24353">
    <property type="entry name" value="CYCLIC NUCLEOTIDE-DEPENDENT PROTEIN KINASE"/>
    <property type="match status" value="1"/>
</dbReference>
<keyword evidence="2 9" id="KW-0723">Serine/threonine-protein kinase</keyword>
<dbReference type="OrthoDB" id="63267at2759"/>
<gene>
    <name evidence="10" type="ORF">KGM_207641</name>
</gene>
<dbReference type="Pfam" id="PF00069">
    <property type="entry name" value="Pkinase"/>
    <property type="match status" value="1"/>
</dbReference>
<evidence type="ECO:0000256" key="5">
    <source>
        <dbReference type="ARBA" id="ARBA00022777"/>
    </source>
</evidence>
<dbReference type="SUPFAM" id="SSF56112">
    <property type="entry name" value="Protein kinase-like (PK-like)"/>
    <property type="match status" value="1"/>
</dbReference>
<organism evidence="10 11">
    <name type="scientific">Danaus plexippus plexippus</name>
    <dbReference type="NCBI Taxonomy" id="278856"/>
    <lineage>
        <taxon>Eukaryota</taxon>
        <taxon>Metazoa</taxon>
        <taxon>Ecdysozoa</taxon>
        <taxon>Arthropoda</taxon>
        <taxon>Hexapoda</taxon>
        <taxon>Insecta</taxon>
        <taxon>Pterygota</taxon>
        <taxon>Neoptera</taxon>
        <taxon>Endopterygota</taxon>
        <taxon>Lepidoptera</taxon>
        <taxon>Glossata</taxon>
        <taxon>Ditrysia</taxon>
        <taxon>Papilionoidea</taxon>
        <taxon>Nymphalidae</taxon>
        <taxon>Danainae</taxon>
        <taxon>Danaini</taxon>
        <taxon>Danaina</taxon>
        <taxon>Danaus</taxon>
        <taxon>Danaus</taxon>
    </lineage>
</organism>
<comment type="catalytic activity">
    <reaction evidence="7">
        <text>L-threonyl-[protein] + ATP = O-phospho-L-threonyl-[protein] + ADP + H(+)</text>
        <dbReference type="Rhea" id="RHEA:46608"/>
        <dbReference type="Rhea" id="RHEA-COMP:11060"/>
        <dbReference type="Rhea" id="RHEA-COMP:11605"/>
        <dbReference type="ChEBI" id="CHEBI:15378"/>
        <dbReference type="ChEBI" id="CHEBI:30013"/>
        <dbReference type="ChEBI" id="CHEBI:30616"/>
        <dbReference type="ChEBI" id="CHEBI:61977"/>
        <dbReference type="ChEBI" id="CHEBI:456216"/>
        <dbReference type="EC" id="2.7.11.11"/>
    </reaction>
</comment>
<evidence type="ECO:0000256" key="2">
    <source>
        <dbReference type="ARBA" id="ARBA00022527"/>
    </source>
</evidence>
<dbReference type="GO" id="GO:0005952">
    <property type="term" value="C:cAMP-dependent protein kinase complex"/>
    <property type="evidence" value="ECO:0007669"/>
    <property type="project" value="TreeGrafter"/>
</dbReference>
<dbReference type="PROSITE" id="PS00107">
    <property type="entry name" value="PROTEIN_KINASE_ATP"/>
    <property type="match status" value="1"/>
</dbReference>
<evidence type="ECO:0000256" key="7">
    <source>
        <dbReference type="ARBA" id="ARBA00047292"/>
    </source>
</evidence>
<dbReference type="SMART" id="SM00220">
    <property type="entry name" value="S_TKc"/>
    <property type="match status" value="1"/>
</dbReference>
<dbReference type="EC" id="2.7.11.11" evidence="1"/>
<evidence type="ECO:0000256" key="1">
    <source>
        <dbReference type="ARBA" id="ARBA00012444"/>
    </source>
</evidence>
<proteinExistence type="inferred from homology"/>
<evidence type="ECO:0000313" key="10">
    <source>
        <dbReference type="EMBL" id="OWR45805.1"/>
    </source>
</evidence>
<dbReference type="Gene3D" id="1.10.510.10">
    <property type="entry name" value="Transferase(Phosphotransferase) domain 1"/>
    <property type="match status" value="1"/>
</dbReference>
<dbReference type="PROSITE" id="PS00108">
    <property type="entry name" value="PROTEIN_KINASE_ST"/>
    <property type="match status" value="1"/>
</dbReference>
<dbReference type="GO" id="GO:0005829">
    <property type="term" value="C:cytosol"/>
    <property type="evidence" value="ECO:0007669"/>
    <property type="project" value="TreeGrafter"/>
</dbReference>
<dbReference type="SMART" id="SM00133">
    <property type="entry name" value="S_TK_X"/>
    <property type="match status" value="1"/>
</dbReference>
<dbReference type="GO" id="GO:0004691">
    <property type="term" value="F:cAMP-dependent protein kinase activity"/>
    <property type="evidence" value="ECO:0007669"/>
    <property type="project" value="UniProtKB-EC"/>
</dbReference>
<dbReference type="InterPro" id="IPR017441">
    <property type="entry name" value="Protein_kinase_ATP_BS"/>
</dbReference>
<dbReference type="EMBL" id="AGBW02012010">
    <property type="protein sequence ID" value="OWR45805.1"/>
    <property type="molecule type" value="Genomic_DNA"/>
</dbReference>
<dbReference type="GO" id="GO:0005524">
    <property type="term" value="F:ATP binding"/>
    <property type="evidence" value="ECO:0007669"/>
    <property type="project" value="UniProtKB-UniRule"/>
</dbReference>
<evidence type="ECO:0000256" key="6">
    <source>
        <dbReference type="ARBA" id="ARBA00022840"/>
    </source>
</evidence>
<dbReference type="Gene3D" id="3.30.200.20">
    <property type="entry name" value="Phosphorylase Kinase, domain 1"/>
    <property type="match status" value="1"/>
</dbReference>
<dbReference type="GO" id="GO:0005634">
    <property type="term" value="C:nucleus"/>
    <property type="evidence" value="ECO:0007669"/>
    <property type="project" value="TreeGrafter"/>
</dbReference>
<dbReference type="InterPro" id="IPR000961">
    <property type="entry name" value="AGC-kinase_C"/>
</dbReference>
<evidence type="ECO:0000256" key="8">
    <source>
        <dbReference type="ARBA" id="ARBA00047454"/>
    </source>
</evidence>
<comment type="caution">
    <text evidence="10">The sequence shown here is derived from an EMBL/GenBank/DDBJ whole genome shotgun (WGS) entry which is preliminary data.</text>
</comment>
<evidence type="ECO:0000256" key="9">
    <source>
        <dbReference type="RuleBase" id="RU000304"/>
    </source>
</evidence>
<dbReference type="KEGG" id="dpl:KGM_207641"/>
<dbReference type="AlphaFoldDB" id="A0A212EWD5"/>
<accession>A0A212EWD5</accession>
<keyword evidence="6 9" id="KW-0067">ATP-binding</keyword>
<keyword evidence="4 9" id="KW-0547">Nucleotide-binding</keyword>